<sequence>MAPRHTEVLHPGRRELSLSALRSPARAVVIAFAACVAAFFVQLPGAAFANGGGQTQFQPLAGVTVGDPADPPTPMGAAIATLALAQLGRGLNGPNTLDGRDFADSSALPGAWCAEFAAWTWASSGAPIGGLDGWAGSFFAYGVQHGSYHASGPRVGDAAVFALSAPVASAAASGTLAQTHAISHVGIVVAVSPTAITIVNGDWGDGRGGAQLVRLSAFTAGQSHAGDYAPGMRQYIAGYVDPVGL</sequence>
<dbReference type="Proteomes" id="UP000275069">
    <property type="component" value="Chromosome"/>
</dbReference>
<dbReference type="EMBL" id="CP032624">
    <property type="protein sequence ID" value="AYG04161.1"/>
    <property type="molecule type" value="Genomic_DNA"/>
</dbReference>
<dbReference type="KEGG" id="gry:D7I44_11895"/>
<evidence type="ECO:0000313" key="3">
    <source>
        <dbReference type="Proteomes" id="UP000275069"/>
    </source>
</evidence>
<dbReference type="Gene3D" id="3.90.1720.10">
    <property type="entry name" value="endopeptidase domain like (from Nostoc punctiforme)"/>
    <property type="match status" value="1"/>
</dbReference>
<gene>
    <name evidence="2" type="ORF">D7I44_11895</name>
</gene>
<accession>A0A387C0V6</accession>
<keyword evidence="3" id="KW-1185">Reference proteome</keyword>
<dbReference type="OrthoDB" id="9815928at2"/>
<name>A0A387C0V6_9MICO</name>
<reference evidence="2 3" key="1">
    <citation type="submission" date="2018-09" db="EMBL/GenBank/DDBJ databases">
        <title>Genome sequencing of strain 2DFW10M-5.</title>
        <authorList>
            <person name="Heo J."/>
            <person name="Kim S.-J."/>
            <person name="Kwon S.-W."/>
        </authorList>
    </citation>
    <scope>NUCLEOTIDE SEQUENCE [LARGE SCALE GENOMIC DNA]</scope>
    <source>
        <strain evidence="2 3">2DFW10M-5</strain>
    </source>
</reference>
<proteinExistence type="predicted"/>
<dbReference type="SUPFAM" id="SSF54001">
    <property type="entry name" value="Cysteine proteinases"/>
    <property type="match status" value="1"/>
</dbReference>
<evidence type="ECO:0000313" key="2">
    <source>
        <dbReference type="EMBL" id="AYG04161.1"/>
    </source>
</evidence>
<dbReference type="Pfam" id="PF05257">
    <property type="entry name" value="CHAP"/>
    <property type="match status" value="1"/>
</dbReference>
<organism evidence="2 3">
    <name type="scientific">Gryllotalpicola protaetiae</name>
    <dbReference type="NCBI Taxonomy" id="2419771"/>
    <lineage>
        <taxon>Bacteria</taxon>
        <taxon>Bacillati</taxon>
        <taxon>Actinomycetota</taxon>
        <taxon>Actinomycetes</taxon>
        <taxon>Micrococcales</taxon>
        <taxon>Microbacteriaceae</taxon>
        <taxon>Gryllotalpicola</taxon>
    </lineage>
</organism>
<feature type="domain" description="Peptidase C51" evidence="1">
    <location>
        <begin position="110"/>
        <end position="200"/>
    </location>
</feature>
<dbReference type="AlphaFoldDB" id="A0A387C0V6"/>
<dbReference type="InterPro" id="IPR038765">
    <property type="entry name" value="Papain-like_cys_pep_sf"/>
</dbReference>
<dbReference type="InterPro" id="IPR007921">
    <property type="entry name" value="CHAP_dom"/>
</dbReference>
<protein>
    <submittedName>
        <fullName evidence="2">CHAP domain-containing protein</fullName>
    </submittedName>
</protein>
<evidence type="ECO:0000259" key="1">
    <source>
        <dbReference type="Pfam" id="PF05257"/>
    </source>
</evidence>